<reference evidence="1 2" key="1">
    <citation type="submission" date="2013-09" db="EMBL/GenBank/DDBJ databases">
        <title>Corchorus capsularis genome sequencing.</title>
        <authorList>
            <person name="Alam M."/>
            <person name="Haque M.S."/>
            <person name="Islam M.S."/>
            <person name="Emdad E.M."/>
            <person name="Islam M.M."/>
            <person name="Ahmed B."/>
            <person name="Halim A."/>
            <person name="Hossen Q.M.M."/>
            <person name="Hossain M.Z."/>
            <person name="Ahmed R."/>
            <person name="Khan M.M."/>
            <person name="Islam R."/>
            <person name="Rashid M.M."/>
            <person name="Khan S.A."/>
            <person name="Rahman M.S."/>
            <person name="Alam M."/>
        </authorList>
    </citation>
    <scope>NUCLEOTIDE SEQUENCE [LARGE SCALE GENOMIC DNA]</scope>
    <source>
        <strain evidence="2">cv. CVL-1</strain>
        <tissue evidence="1">Whole seedling</tissue>
    </source>
</reference>
<protein>
    <submittedName>
        <fullName evidence="1">Uncharacterized protein</fullName>
    </submittedName>
</protein>
<dbReference type="Gramene" id="OMO71030">
    <property type="protein sequence ID" value="OMO71030"/>
    <property type="gene ID" value="CCACVL1_18493"/>
</dbReference>
<keyword evidence="2" id="KW-1185">Reference proteome</keyword>
<accession>A0A1R3HL82</accession>
<sequence length="49" mass="5473">MTGEKGTRMRGTKALIRGTYPTLRGGSVDEGVAEMKRFQKQTKQHHGIK</sequence>
<name>A0A1R3HL82_COCAP</name>
<evidence type="ECO:0000313" key="1">
    <source>
        <dbReference type="EMBL" id="OMO71030.1"/>
    </source>
</evidence>
<dbReference type="AlphaFoldDB" id="A0A1R3HL82"/>
<dbReference type="Proteomes" id="UP000188268">
    <property type="component" value="Unassembled WGS sequence"/>
</dbReference>
<gene>
    <name evidence="1" type="ORF">CCACVL1_18493</name>
</gene>
<evidence type="ECO:0000313" key="2">
    <source>
        <dbReference type="Proteomes" id="UP000188268"/>
    </source>
</evidence>
<comment type="caution">
    <text evidence="1">The sequence shown here is derived from an EMBL/GenBank/DDBJ whole genome shotgun (WGS) entry which is preliminary data.</text>
</comment>
<organism evidence="1 2">
    <name type="scientific">Corchorus capsularis</name>
    <name type="common">Jute</name>
    <dbReference type="NCBI Taxonomy" id="210143"/>
    <lineage>
        <taxon>Eukaryota</taxon>
        <taxon>Viridiplantae</taxon>
        <taxon>Streptophyta</taxon>
        <taxon>Embryophyta</taxon>
        <taxon>Tracheophyta</taxon>
        <taxon>Spermatophyta</taxon>
        <taxon>Magnoliopsida</taxon>
        <taxon>eudicotyledons</taxon>
        <taxon>Gunneridae</taxon>
        <taxon>Pentapetalae</taxon>
        <taxon>rosids</taxon>
        <taxon>malvids</taxon>
        <taxon>Malvales</taxon>
        <taxon>Malvaceae</taxon>
        <taxon>Grewioideae</taxon>
        <taxon>Apeibeae</taxon>
        <taxon>Corchorus</taxon>
    </lineage>
</organism>
<dbReference type="EMBL" id="AWWV01011725">
    <property type="protein sequence ID" value="OMO71030.1"/>
    <property type="molecule type" value="Genomic_DNA"/>
</dbReference>
<proteinExistence type="predicted"/>